<reference evidence="2 3" key="1">
    <citation type="submission" date="2019-02" db="EMBL/GenBank/DDBJ databases">
        <authorList>
            <consortium name="Pathogen Informatics"/>
        </authorList>
    </citation>
    <scope>NUCLEOTIDE SEQUENCE [LARGE SCALE GENOMIC DNA]</scope>
    <source>
        <strain evidence="3">clo34</strain>
    </source>
</reference>
<name>A0AB74QGE7_CLODI</name>
<dbReference type="Proteomes" id="UP000411588">
    <property type="component" value="Unassembled WGS sequence"/>
</dbReference>
<protein>
    <submittedName>
        <fullName evidence="2">ABC transporter permease</fullName>
    </submittedName>
</protein>
<evidence type="ECO:0000256" key="1">
    <source>
        <dbReference type="SAM" id="Phobius"/>
    </source>
</evidence>
<proteinExistence type="predicted"/>
<dbReference type="EMBL" id="CAADAN010000017">
    <property type="protein sequence ID" value="VFD35492.1"/>
    <property type="molecule type" value="Genomic_DNA"/>
</dbReference>
<sequence length="56" mass="6263">MSALLYGVCNKPISISIVTNMQEFKIGVSMDYGVLVIGICYMALGIIFKLDRKRFT</sequence>
<evidence type="ECO:0000313" key="3">
    <source>
        <dbReference type="Proteomes" id="UP000411588"/>
    </source>
</evidence>
<feature type="transmembrane region" description="Helical" evidence="1">
    <location>
        <begin position="32"/>
        <end position="50"/>
    </location>
</feature>
<evidence type="ECO:0000313" key="2">
    <source>
        <dbReference type="EMBL" id="VFD35492.1"/>
    </source>
</evidence>
<dbReference type="RefSeq" id="WP_009903503.1">
    <property type="nucleotide sequence ID" value="NZ_BIOV01000006.1"/>
</dbReference>
<keyword evidence="1" id="KW-0472">Membrane</keyword>
<comment type="caution">
    <text evidence="2">The sequence shown here is derived from an EMBL/GenBank/DDBJ whole genome shotgun (WGS) entry which is preliminary data.</text>
</comment>
<organism evidence="2 3">
    <name type="scientific">Clostridioides difficile</name>
    <name type="common">Peptoclostridium difficile</name>
    <dbReference type="NCBI Taxonomy" id="1496"/>
    <lineage>
        <taxon>Bacteria</taxon>
        <taxon>Bacillati</taxon>
        <taxon>Bacillota</taxon>
        <taxon>Clostridia</taxon>
        <taxon>Peptostreptococcales</taxon>
        <taxon>Peptostreptococcaceae</taxon>
        <taxon>Clostridioides</taxon>
    </lineage>
</organism>
<accession>A0AB74QGE7</accession>
<keyword evidence="1" id="KW-0812">Transmembrane</keyword>
<dbReference type="AlphaFoldDB" id="A0AB74QGE7"/>
<gene>
    <name evidence="2" type="ORF">SAMEA1402399_03565</name>
</gene>
<keyword evidence="1" id="KW-1133">Transmembrane helix</keyword>